<dbReference type="PANTHER" id="PTHR12526">
    <property type="entry name" value="GLYCOSYLTRANSFERASE"/>
    <property type="match status" value="1"/>
</dbReference>
<name>A0ABX0V6B3_9HYPH</name>
<dbReference type="Proteomes" id="UP000707352">
    <property type="component" value="Unassembled WGS sequence"/>
</dbReference>
<dbReference type="EMBL" id="JAATJS010000001">
    <property type="protein sequence ID" value="NIX75370.1"/>
    <property type="molecule type" value="Genomic_DNA"/>
</dbReference>
<sequence>MHEICDGLIRRGFAVTLQAEHGERSNALGGQLARYARVITSSIGKLLQTDVVYFRSHFAAFPIALAARLLRKKTIQEINGVYGEAFVTHPRFARLRGILSWMQRLQYRWANALIAVTPQLVEWGSAEAGHGRAFHVGNGANTERFRPDGLRTERTLPYVLFFGGMTRWHGIEVMLDAVQSPAWPENVDLLLAGPVVDPSLKARIMNAPPHVAWLDRVPQEELPALIRGAVAALVPTVDPSGITAHGITPLKLFEMMACGRPVIVSDFRGMADLVRQGPAGLVIPSGDVEALARAVSTLVADPALADRLGAAGAELIAAHHSWDARAAETADVIERVVRR</sequence>
<dbReference type="Gene3D" id="3.40.50.2000">
    <property type="entry name" value="Glycogen Phosphorylase B"/>
    <property type="match status" value="2"/>
</dbReference>
<organism evidence="1 2">
    <name type="scientific">Microvirga terricola</name>
    <dbReference type="NCBI Taxonomy" id="2719797"/>
    <lineage>
        <taxon>Bacteria</taxon>
        <taxon>Pseudomonadati</taxon>
        <taxon>Pseudomonadota</taxon>
        <taxon>Alphaproteobacteria</taxon>
        <taxon>Hyphomicrobiales</taxon>
        <taxon>Methylobacteriaceae</taxon>
        <taxon>Microvirga</taxon>
    </lineage>
</organism>
<protein>
    <submittedName>
        <fullName evidence="1">Glycosyltransferase family 4 protein</fullName>
    </submittedName>
</protein>
<accession>A0ABX0V6B3</accession>
<keyword evidence="2" id="KW-1185">Reference proteome</keyword>
<evidence type="ECO:0000313" key="1">
    <source>
        <dbReference type="EMBL" id="NIX75370.1"/>
    </source>
</evidence>
<dbReference type="RefSeq" id="WP_167671257.1">
    <property type="nucleotide sequence ID" value="NZ_JAATJS010000001.1"/>
</dbReference>
<dbReference type="Pfam" id="PF13692">
    <property type="entry name" value="Glyco_trans_1_4"/>
    <property type="match status" value="1"/>
</dbReference>
<gene>
    <name evidence="1" type="ORF">HB375_01925</name>
</gene>
<reference evidence="1 2" key="1">
    <citation type="submission" date="2020-03" db="EMBL/GenBank/DDBJ databases">
        <title>The genome sequence of Microvirga sp. c23x22.</title>
        <authorList>
            <person name="Zhang X."/>
        </authorList>
    </citation>
    <scope>NUCLEOTIDE SEQUENCE [LARGE SCALE GENOMIC DNA]</scope>
    <source>
        <strain evidence="2">c23x22</strain>
    </source>
</reference>
<dbReference type="SUPFAM" id="SSF53756">
    <property type="entry name" value="UDP-Glycosyltransferase/glycogen phosphorylase"/>
    <property type="match status" value="1"/>
</dbReference>
<dbReference type="CDD" id="cd03801">
    <property type="entry name" value="GT4_PimA-like"/>
    <property type="match status" value="1"/>
</dbReference>
<evidence type="ECO:0000313" key="2">
    <source>
        <dbReference type="Proteomes" id="UP000707352"/>
    </source>
</evidence>
<proteinExistence type="predicted"/>
<comment type="caution">
    <text evidence="1">The sequence shown here is derived from an EMBL/GenBank/DDBJ whole genome shotgun (WGS) entry which is preliminary data.</text>
</comment>